<dbReference type="Pfam" id="PF00646">
    <property type="entry name" value="F-box"/>
    <property type="match status" value="1"/>
</dbReference>
<proteinExistence type="predicted"/>
<dbReference type="OrthoDB" id="10034054at2759"/>
<dbReference type="SMART" id="SM00256">
    <property type="entry name" value="FBOX"/>
    <property type="match status" value="1"/>
</dbReference>
<feature type="domain" description="F-box" evidence="1">
    <location>
        <begin position="71"/>
        <end position="119"/>
    </location>
</feature>
<keyword evidence="3" id="KW-1185">Reference proteome</keyword>
<dbReference type="HOGENOM" id="CLU_030831_3_3_1"/>
<dbReference type="Pfam" id="PF17906">
    <property type="entry name" value="HTH_48"/>
    <property type="match status" value="1"/>
</dbReference>
<dbReference type="AlphaFoldDB" id="E3LIL8"/>
<dbReference type="CDD" id="cd22150">
    <property type="entry name" value="F-box_CeFBXA-like"/>
    <property type="match status" value="1"/>
</dbReference>
<reference evidence="2" key="1">
    <citation type="submission" date="2007-07" db="EMBL/GenBank/DDBJ databases">
        <title>PCAP assembly of the Caenorhabditis remanei genome.</title>
        <authorList>
            <consortium name="The Caenorhabditis remanei Sequencing Consortium"/>
            <person name="Wilson R.K."/>
        </authorList>
    </citation>
    <scope>NUCLEOTIDE SEQUENCE [LARGE SCALE GENOMIC DNA]</scope>
    <source>
        <strain evidence="2">PB4641</strain>
    </source>
</reference>
<sequence>MTEAIKRNPIILRSCILYEFTEGKPIFETFKKLCKKFGEDFMDYPEFEYWFMRFSQGNFDVDHDRNLDPKTRSFTDLPVEILKEIGGHLDLSDRFILRKVSKYIQALVDSWDPKVIAMMYSQGGDEIEHMTKYCWKFIEKVMVYKHFDDSYHNLLSLFKNPKFRLQNLNLRCPEGKKEEIIKILERSNQKIRVKRLDIDDTFLQKPTILHMFDDEALKLVAVTTREQYIRNLNEFDVFKKLEMLTISTRFCPSDATLLYNFPRLTIMFYGNCKEEDVSLFIKNLLQSTQLQICYLPRVTILIDFELIKSYFVQPETMVPDLPNIRRYPIPATNEFYEIKFGEKKISIKRKQ</sequence>
<evidence type="ECO:0000313" key="2">
    <source>
        <dbReference type="EMBL" id="EFO95561.1"/>
    </source>
</evidence>
<dbReference type="Proteomes" id="UP000008281">
    <property type="component" value="Unassembled WGS sequence"/>
</dbReference>
<dbReference type="PANTHER" id="PTHR23015">
    <property type="entry name" value="UNCHARACTERIZED C.ELEGANS PROTEIN"/>
    <property type="match status" value="1"/>
</dbReference>
<dbReference type="InParanoid" id="E3LIL8"/>
<dbReference type="EMBL" id="DS268409">
    <property type="protein sequence ID" value="EFO95561.1"/>
    <property type="molecule type" value="Genomic_DNA"/>
</dbReference>
<name>E3LIL8_CAERE</name>
<dbReference type="SUPFAM" id="SSF81383">
    <property type="entry name" value="F-box domain"/>
    <property type="match status" value="1"/>
</dbReference>
<evidence type="ECO:0000259" key="1">
    <source>
        <dbReference type="PROSITE" id="PS50181"/>
    </source>
</evidence>
<accession>E3LIL8</accession>
<dbReference type="GO" id="GO:0045087">
    <property type="term" value="P:innate immune response"/>
    <property type="evidence" value="ECO:0007669"/>
    <property type="project" value="TreeGrafter"/>
</dbReference>
<dbReference type="OMA" id="DDEMITF"/>
<dbReference type="PANTHER" id="PTHR23015:SF4">
    <property type="entry name" value="DUF38 DOMAIN-CONTAINING PROTEIN-RELATED"/>
    <property type="match status" value="1"/>
</dbReference>
<gene>
    <name evidence="2" type="ORF">CRE_08982</name>
</gene>
<dbReference type="InterPro" id="IPR040161">
    <property type="entry name" value="FB224"/>
</dbReference>
<evidence type="ECO:0000313" key="3">
    <source>
        <dbReference type="Proteomes" id="UP000008281"/>
    </source>
</evidence>
<protein>
    <recommendedName>
        <fullName evidence="1">F-box domain-containing protein</fullName>
    </recommendedName>
</protein>
<dbReference type="PROSITE" id="PS50181">
    <property type="entry name" value="FBOX"/>
    <property type="match status" value="1"/>
</dbReference>
<dbReference type="InterPro" id="IPR001810">
    <property type="entry name" value="F-box_dom"/>
</dbReference>
<dbReference type="InterPro" id="IPR041426">
    <property type="entry name" value="Mos1_HTH"/>
</dbReference>
<dbReference type="InterPro" id="IPR036047">
    <property type="entry name" value="F-box-like_dom_sf"/>
</dbReference>
<dbReference type="Gene3D" id="1.10.10.1450">
    <property type="match status" value="1"/>
</dbReference>
<organism evidence="3">
    <name type="scientific">Caenorhabditis remanei</name>
    <name type="common">Caenorhabditis vulgaris</name>
    <dbReference type="NCBI Taxonomy" id="31234"/>
    <lineage>
        <taxon>Eukaryota</taxon>
        <taxon>Metazoa</taxon>
        <taxon>Ecdysozoa</taxon>
        <taxon>Nematoda</taxon>
        <taxon>Chromadorea</taxon>
        <taxon>Rhabditida</taxon>
        <taxon>Rhabditina</taxon>
        <taxon>Rhabditomorpha</taxon>
        <taxon>Rhabditoidea</taxon>
        <taxon>Rhabditidae</taxon>
        <taxon>Peloderinae</taxon>
        <taxon>Caenorhabditis</taxon>
    </lineage>
</organism>